<organism evidence="3 4">
    <name type="scientific">Cytophaga hutchinsonii (strain ATCC 33406 / DSM 1761 / CIP 103989 / NBRC 15051 / NCIMB 9469 / D465)</name>
    <dbReference type="NCBI Taxonomy" id="269798"/>
    <lineage>
        <taxon>Bacteria</taxon>
        <taxon>Pseudomonadati</taxon>
        <taxon>Bacteroidota</taxon>
        <taxon>Cytophagia</taxon>
        <taxon>Cytophagales</taxon>
        <taxon>Cytophagaceae</taxon>
        <taxon>Cytophaga</taxon>
    </lineage>
</organism>
<dbReference type="Proteomes" id="UP000001822">
    <property type="component" value="Chromosome"/>
</dbReference>
<feature type="transmembrane region" description="Helical" evidence="1">
    <location>
        <begin position="21"/>
        <end position="41"/>
    </location>
</feature>
<evidence type="ECO:0000259" key="2">
    <source>
        <dbReference type="Pfam" id="PF02517"/>
    </source>
</evidence>
<reference evidence="3 4" key="1">
    <citation type="journal article" date="2007" name="Appl. Environ. Microbiol.">
        <title>Genome sequence of the cellulolytic gliding bacterium Cytophaga hutchinsonii.</title>
        <authorList>
            <person name="Xie G."/>
            <person name="Bruce D.C."/>
            <person name="Challacombe J.F."/>
            <person name="Chertkov O."/>
            <person name="Detter J.C."/>
            <person name="Gilna P."/>
            <person name="Han C.S."/>
            <person name="Lucas S."/>
            <person name="Misra M."/>
            <person name="Myers G.L."/>
            <person name="Richardson P."/>
            <person name="Tapia R."/>
            <person name="Thayer N."/>
            <person name="Thompson L.S."/>
            <person name="Brettin T.S."/>
            <person name="Henrissat B."/>
            <person name="Wilson D.B."/>
            <person name="McBride M.J."/>
        </authorList>
    </citation>
    <scope>NUCLEOTIDE SEQUENCE [LARGE SCALE GENOMIC DNA]</scope>
    <source>
        <strain evidence="4">ATCC 33406 / DSM 1761 / CIP 103989 / NBRC 15051 / NCIMB 9469 / D465</strain>
    </source>
</reference>
<feature type="transmembrane region" description="Helical" evidence="1">
    <location>
        <begin position="61"/>
        <end position="79"/>
    </location>
</feature>
<feature type="transmembrane region" description="Helical" evidence="1">
    <location>
        <begin position="202"/>
        <end position="220"/>
    </location>
</feature>
<evidence type="ECO:0000256" key="1">
    <source>
        <dbReference type="SAM" id="Phobius"/>
    </source>
</evidence>
<dbReference type="GO" id="GO:0080120">
    <property type="term" value="P:CAAX-box protein maturation"/>
    <property type="evidence" value="ECO:0007669"/>
    <property type="project" value="UniProtKB-ARBA"/>
</dbReference>
<evidence type="ECO:0000313" key="3">
    <source>
        <dbReference type="EMBL" id="ABG59794.1"/>
    </source>
</evidence>
<keyword evidence="3" id="KW-0378">Hydrolase</keyword>
<gene>
    <name evidence="3" type="ordered locus">CHU_2541</name>
</gene>
<dbReference type="AlphaFoldDB" id="A0A6N4STU1"/>
<sequence>MVTEKVFFNQNFAKTRSDMKLFYTLLITGTATLLLVTAPTFTNYISLHIHSDNFVNGLATYQIFALTVATLATISILLLNPASKQFIRIGQINTMAEKEKWLGINGKSSWKVNGLQLLFFVSAATGICMFLAVKYTNSMDNFTWGFMPFVLVFSLTNAVSEELIFRFGIVGGLFNQYSKPTILILSAILFGLPHYFGFPSGFIGILMSAVLGYILCKATIETKGLSIAWTIHFIQDIIIFTALMMMHVKQNTLL</sequence>
<keyword evidence="3" id="KW-0645">Protease</keyword>
<dbReference type="InterPro" id="IPR003675">
    <property type="entry name" value="Rce1/LyrA-like_dom"/>
</dbReference>
<feature type="transmembrane region" description="Helical" evidence="1">
    <location>
        <begin position="117"/>
        <end position="136"/>
    </location>
</feature>
<dbReference type="GO" id="GO:0006508">
    <property type="term" value="P:proteolysis"/>
    <property type="evidence" value="ECO:0007669"/>
    <property type="project" value="UniProtKB-KW"/>
</dbReference>
<dbReference type="GO" id="GO:0004175">
    <property type="term" value="F:endopeptidase activity"/>
    <property type="evidence" value="ECO:0007669"/>
    <property type="project" value="UniProtKB-ARBA"/>
</dbReference>
<keyword evidence="1" id="KW-0472">Membrane</keyword>
<dbReference type="Pfam" id="PF02517">
    <property type="entry name" value="Rce1-like"/>
    <property type="match status" value="1"/>
</dbReference>
<protein>
    <submittedName>
        <fullName evidence="3">Protease</fullName>
    </submittedName>
</protein>
<feature type="transmembrane region" description="Helical" evidence="1">
    <location>
        <begin position="177"/>
        <end position="196"/>
    </location>
</feature>
<feature type="transmembrane region" description="Helical" evidence="1">
    <location>
        <begin position="227"/>
        <end position="248"/>
    </location>
</feature>
<feature type="transmembrane region" description="Helical" evidence="1">
    <location>
        <begin position="142"/>
        <end position="165"/>
    </location>
</feature>
<evidence type="ECO:0000313" key="4">
    <source>
        <dbReference type="Proteomes" id="UP000001822"/>
    </source>
</evidence>
<proteinExistence type="predicted"/>
<feature type="domain" description="CAAX prenyl protease 2/Lysostaphin resistance protein A-like" evidence="2">
    <location>
        <begin position="144"/>
        <end position="237"/>
    </location>
</feature>
<name>A0A6N4STU1_CYTH3</name>
<dbReference type="EMBL" id="CP000383">
    <property type="protein sequence ID" value="ABG59794.1"/>
    <property type="molecule type" value="Genomic_DNA"/>
</dbReference>
<dbReference type="KEGG" id="chu:CHU_2541"/>
<keyword evidence="1" id="KW-0812">Transmembrane</keyword>
<keyword evidence="4" id="KW-1185">Reference proteome</keyword>
<keyword evidence="1" id="KW-1133">Transmembrane helix</keyword>
<dbReference type="OrthoDB" id="161212at2"/>
<accession>A0A6N4STU1</accession>